<dbReference type="InterPro" id="IPR015590">
    <property type="entry name" value="Aldehyde_DH_dom"/>
</dbReference>
<dbReference type="AlphaFoldDB" id="A0A1I3DD34"/>
<protein>
    <submittedName>
        <fullName evidence="7">Acyl-CoA reductase</fullName>
    </submittedName>
</protein>
<evidence type="ECO:0000256" key="5">
    <source>
        <dbReference type="RuleBase" id="RU003345"/>
    </source>
</evidence>
<comment type="similarity">
    <text evidence="1 5">Belongs to the aldehyde dehydrogenase family.</text>
</comment>
<reference evidence="7 8" key="1">
    <citation type="submission" date="2016-10" db="EMBL/GenBank/DDBJ databases">
        <authorList>
            <person name="de Groot N.N."/>
        </authorList>
    </citation>
    <scope>NUCLEOTIDE SEQUENCE [LARGE SCALE GENOMIC DNA]</scope>
    <source>
        <strain evidence="7 8">LMG 23650</strain>
    </source>
</reference>
<dbReference type="InterPro" id="IPR029510">
    <property type="entry name" value="Ald_DH_CS_GLU"/>
</dbReference>
<accession>A0A1I3DD34</accession>
<feature type="active site" evidence="4">
    <location>
        <position position="231"/>
    </location>
</feature>
<dbReference type="PROSITE" id="PS00687">
    <property type="entry name" value="ALDEHYDE_DEHYDR_GLU"/>
    <property type="match status" value="1"/>
</dbReference>
<evidence type="ECO:0000259" key="6">
    <source>
        <dbReference type="Pfam" id="PF00171"/>
    </source>
</evidence>
<keyword evidence="3 5" id="KW-0560">Oxidoreductase</keyword>
<dbReference type="Gene3D" id="3.40.605.10">
    <property type="entry name" value="Aldehyde Dehydrogenase, Chain A, domain 1"/>
    <property type="match status" value="1"/>
</dbReference>
<dbReference type="FunFam" id="3.40.605.10:FF:000012">
    <property type="entry name" value="NAD-dependent succinate-semialdehyde dehydrogenase"/>
    <property type="match status" value="1"/>
</dbReference>
<feature type="domain" description="Aldehyde dehydrogenase" evidence="6">
    <location>
        <begin position="5"/>
        <end position="456"/>
    </location>
</feature>
<evidence type="ECO:0000256" key="3">
    <source>
        <dbReference type="ARBA" id="ARBA00023002"/>
    </source>
</evidence>
<dbReference type="FunFam" id="3.40.309.10:FF:000009">
    <property type="entry name" value="Aldehyde dehydrogenase A"/>
    <property type="match status" value="1"/>
</dbReference>
<keyword evidence="2" id="KW-0521">NADP</keyword>
<proteinExistence type="inferred from homology"/>
<dbReference type="Pfam" id="PF00171">
    <property type="entry name" value="Aldedh"/>
    <property type="match status" value="1"/>
</dbReference>
<dbReference type="PANTHER" id="PTHR11699">
    <property type="entry name" value="ALDEHYDE DEHYDROGENASE-RELATED"/>
    <property type="match status" value="1"/>
</dbReference>
<dbReference type="OrthoDB" id="6187633at2"/>
<dbReference type="Proteomes" id="UP000199548">
    <property type="component" value="Unassembled WGS sequence"/>
</dbReference>
<dbReference type="InterPro" id="IPR016161">
    <property type="entry name" value="Ald_DH/histidinol_DH"/>
</dbReference>
<dbReference type="InterPro" id="IPR016162">
    <property type="entry name" value="Ald_DH_N"/>
</dbReference>
<evidence type="ECO:0000256" key="2">
    <source>
        <dbReference type="ARBA" id="ARBA00022857"/>
    </source>
</evidence>
<evidence type="ECO:0000256" key="4">
    <source>
        <dbReference type="PROSITE-ProRule" id="PRU10007"/>
    </source>
</evidence>
<dbReference type="EMBL" id="FOQU01000001">
    <property type="protein sequence ID" value="SFH84499.1"/>
    <property type="molecule type" value="Genomic_DNA"/>
</dbReference>
<dbReference type="InterPro" id="IPR016163">
    <property type="entry name" value="Ald_DH_C"/>
</dbReference>
<evidence type="ECO:0000313" key="8">
    <source>
        <dbReference type="Proteomes" id="UP000199548"/>
    </source>
</evidence>
<dbReference type="SUPFAM" id="SSF53720">
    <property type="entry name" value="ALDH-like"/>
    <property type="match status" value="1"/>
</dbReference>
<dbReference type="GO" id="GO:0016620">
    <property type="term" value="F:oxidoreductase activity, acting on the aldehyde or oxo group of donors, NAD or NADP as acceptor"/>
    <property type="evidence" value="ECO:0007669"/>
    <property type="project" value="InterPro"/>
</dbReference>
<dbReference type="RefSeq" id="WP_091006519.1">
    <property type="nucleotide sequence ID" value="NZ_CP041743.1"/>
</dbReference>
<sequence length="463" mass="50102">MKQELITLSPIDGSEYVRRPYASESQIAQTLQRAQSAQKAWRDVPLKERMAVIGSAVEHFVANKAAIAEAITRQMGRPLRYTPGEVEGFAARARHMIAIAEESLKPVQVAPQDGFTRFIARDPVGVVLTIAPWNYPLLTAVNSIVPALLAGNTVILKHSDQTPLCAELIYQAFVAAGVPEGVFQYLHLDHERVQRLIRADEIGFVAFTGSVRGGRSVEEASAGRFIGVGLELGGNDPAYVRADAQLDHAVETLVDGAFFNSGQSCCGIQRIYVAQALYDDFVERAVALTKQYVLGNPLDADTTLGPVVRTAAADEVRTIVGEALAKGARNLIDEAQFGLSRAGTPYVAPGVFVDVNHGMKLMNDECFGPVVGIMPVSGDEHAIELMNDSPYGLTAAVFTTDEDAALSIGRRVETGTFFMNRCDYLDPALAWTGVKQTGRGATLSAIGYEHLTRPKSFHLKTRI</sequence>
<evidence type="ECO:0000313" key="7">
    <source>
        <dbReference type="EMBL" id="SFH84499.1"/>
    </source>
</evidence>
<dbReference type="CDD" id="cd07102">
    <property type="entry name" value="ALDH_EDX86601"/>
    <property type="match status" value="1"/>
</dbReference>
<name>A0A1I3DD34_9BURK</name>
<dbReference type="STRING" id="420953.SAMN05192543_101234"/>
<evidence type="ECO:0000256" key="1">
    <source>
        <dbReference type="ARBA" id="ARBA00009986"/>
    </source>
</evidence>
<organism evidence="7 8">
    <name type="scientific">Paraburkholderia megapolitana</name>
    <dbReference type="NCBI Taxonomy" id="420953"/>
    <lineage>
        <taxon>Bacteria</taxon>
        <taxon>Pseudomonadati</taxon>
        <taxon>Pseudomonadota</taxon>
        <taxon>Betaproteobacteria</taxon>
        <taxon>Burkholderiales</taxon>
        <taxon>Burkholderiaceae</taxon>
        <taxon>Paraburkholderia</taxon>
    </lineage>
</organism>
<dbReference type="Gene3D" id="3.40.309.10">
    <property type="entry name" value="Aldehyde Dehydrogenase, Chain A, domain 2"/>
    <property type="match status" value="1"/>
</dbReference>
<keyword evidence="8" id="KW-1185">Reference proteome</keyword>
<gene>
    <name evidence="7" type="ORF">SAMN05192543_101234</name>
</gene>